<reference evidence="1" key="1">
    <citation type="submission" date="2016-10" db="EMBL/GenBank/DDBJ databases">
        <authorList>
            <person name="de Groot N.N."/>
        </authorList>
    </citation>
    <scope>NUCLEOTIDE SEQUENCE</scope>
</reference>
<name>A0A1W1D6F6_9ZZZZ</name>
<accession>A0A1W1D6F6</accession>
<sequence>MFEEDNKRDLEVFFSSTKVGGISAKVILNLDLNNQQFSYLNNNIKETEVLSIDTKKISFNKAGESSMFALTINALTFIPRADLSADTLIGLFKKPARVDLVEPGIEYWYYPSKGLRIIVDTENKEILEFYTP</sequence>
<evidence type="ECO:0000313" key="1">
    <source>
        <dbReference type="EMBL" id="SFV76194.1"/>
    </source>
</evidence>
<dbReference type="AlphaFoldDB" id="A0A1W1D6F6"/>
<dbReference type="EMBL" id="FPHQ01000071">
    <property type="protein sequence ID" value="SFV76194.1"/>
    <property type="molecule type" value="Genomic_DNA"/>
</dbReference>
<organism evidence="1">
    <name type="scientific">hydrothermal vent metagenome</name>
    <dbReference type="NCBI Taxonomy" id="652676"/>
    <lineage>
        <taxon>unclassified sequences</taxon>
        <taxon>metagenomes</taxon>
        <taxon>ecological metagenomes</taxon>
    </lineage>
</organism>
<proteinExistence type="predicted"/>
<gene>
    <name evidence="1" type="ORF">MNB_SUP05-10-624</name>
</gene>
<protein>
    <submittedName>
        <fullName evidence="1">Uncharacterized protein</fullName>
    </submittedName>
</protein>